<feature type="compositionally biased region" description="Polar residues" evidence="1">
    <location>
        <begin position="71"/>
        <end position="89"/>
    </location>
</feature>
<reference evidence="2 3" key="1">
    <citation type="submission" date="2014-04" db="EMBL/GenBank/DDBJ databases">
        <title>Evolutionary Origins and Diversification of the Mycorrhizal Mutualists.</title>
        <authorList>
            <consortium name="DOE Joint Genome Institute"/>
            <consortium name="Mycorrhizal Genomics Consortium"/>
            <person name="Kohler A."/>
            <person name="Kuo A."/>
            <person name="Nagy L.G."/>
            <person name="Floudas D."/>
            <person name="Copeland A."/>
            <person name="Barry K.W."/>
            <person name="Cichocki N."/>
            <person name="Veneault-Fourrey C."/>
            <person name="LaButti K."/>
            <person name="Lindquist E.A."/>
            <person name="Lipzen A."/>
            <person name="Lundell T."/>
            <person name="Morin E."/>
            <person name="Murat C."/>
            <person name="Riley R."/>
            <person name="Ohm R."/>
            <person name="Sun H."/>
            <person name="Tunlid A."/>
            <person name="Henrissat B."/>
            <person name="Grigoriev I.V."/>
            <person name="Hibbett D.S."/>
            <person name="Martin F."/>
        </authorList>
    </citation>
    <scope>NUCLEOTIDE SEQUENCE [LARGE SCALE GENOMIC DNA]</scope>
    <source>
        <strain evidence="2 3">FD-317 M1</strain>
    </source>
</reference>
<organism evidence="2 3">
    <name type="scientific">Collybiopsis luxurians FD-317 M1</name>
    <dbReference type="NCBI Taxonomy" id="944289"/>
    <lineage>
        <taxon>Eukaryota</taxon>
        <taxon>Fungi</taxon>
        <taxon>Dikarya</taxon>
        <taxon>Basidiomycota</taxon>
        <taxon>Agaricomycotina</taxon>
        <taxon>Agaricomycetes</taxon>
        <taxon>Agaricomycetidae</taxon>
        <taxon>Agaricales</taxon>
        <taxon>Marasmiineae</taxon>
        <taxon>Omphalotaceae</taxon>
        <taxon>Collybiopsis</taxon>
        <taxon>Collybiopsis luxurians</taxon>
    </lineage>
</organism>
<feature type="region of interest" description="Disordered" evidence="1">
    <location>
        <begin position="1"/>
        <end position="253"/>
    </location>
</feature>
<evidence type="ECO:0000256" key="1">
    <source>
        <dbReference type="SAM" id="MobiDB-lite"/>
    </source>
</evidence>
<gene>
    <name evidence="2" type="ORF">GYMLUDRAFT_895174</name>
</gene>
<feature type="region of interest" description="Disordered" evidence="1">
    <location>
        <begin position="275"/>
        <end position="299"/>
    </location>
</feature>
<protein>
    <submittedName>
        <fullName evidence="2">Uncharacterized protein</fullName>
    </submittedName>
</protein>
<evidence type="ECO:0000313" key="3">
    <source>
        <dbReference type="Proteomes" id="UP000053593"/>
    </source>
</evidence>
<keyword evidence="3" id="KW-1185">Reference proteome</keyword>
<accession>A0A0D0AVQ5</accession>
<feature type="compositionally biased region" description="Polar residues" evidence="1">
    <location>
        <begin position="276"/>
        <end position="287"/>
    </location>
</feature>
<feature type="compositionally biased region" description="Low complexity" evidence="1">
    <location>
        <begin position="210"/>
        <end position="241"/>
    </location>
</feature>
<dbReference type="HOGENOM" id="CLU_831721_0_0_1"/>
<feature type="compositionally biased region" description="Polar residues" evidence="1">
    <location>
        <begin position="128"/>
        <end position="141"/>
    </location>
</feature>
<evidence type="ECO:0000313" key="2">
    <source>
        <dbReference type="EMBL" id="KIK54585.1"/>
    </source>
</evidence>
<name>A0A0D0AVQ5_9AGAR</name>
<dbReference type="Proteomes" id="UP000053593">
    <property type="component" value="Unassembled WGS sequence"/>
</dbReference>
<sequence length="334" mass="35588">MRLAEQRESSDKPHKSPIRLSVPLPAVQVNGQMEDNAPAPSDEGDALLSPADTYENSGESEVGASPRKSRSSYADSSQNSLASGPSIVSLTMFPEPPSLVPSESTVRKPTGSSKPTAEAVSVAVPLSLTPSNGTSESSPTSPAAKPKTLLSRLPSLKKKGRKADTEPVPPLPSVNIHRGHVEKSPMLSVSIPHMTPRAPIVRDEFDDDSPPATAVPTIPTPSAIPLTPTTPRMPSTPSTPRYSQSAQAKSQDHRISLMTTTSGLSVSSSLRGVDWNHNNSSLNGSSEPPTPRTPVPETPTMILSESEKRHVRMWIRQCPTLRQVVFISGAEWGL</sequence>
<feature type="compositionally biased region" description="Basic and acidic residues" evidence="1">
    <location>
        <begin position="1"/>
        <end position="14"/>
    </location>
</feature>
<dbReference type="AlphaFoldDB" id="A0A0D0AVQ5"/>
<feature type="compositionally biased region" description="Pro residues" evidence="1">
    <location>
        <begin position="288"/>
        <end position="297"/>
    </location>
</feature>
<proteinExistence type="predicted"/>
<dbReference type="EMBL" id="KN834814">
    <property type="protein sequence ID" value="KIK54585.1"/>
    <property type="molecule type" value="Genomic_DNA"/>
</dbReference>
<dbReference type="OrthoDB" id="3259156at2759"/>